<protein>
    <submittedName>
        <fullName evidence="1">Uncharacterized protein</fullName>
    </submittedName>
</protein>
<gene>
    <name evidence="1" type="ORF">SAMN05661093_08902</name>
</gene>
<evidence type="ECO:0000313" key="1">
    <source>
        <dbReference type="EMBL" id="SMD25037.1"/>
    </source>
</evidence>
<reference evidence="1 2" key="1">
    <citation type="submission" date="2017-04" db="EMBL/GenBank/DDBJ databases">
        <authorList>
            <person name="Afonso C.L."/>
            <person name="Miller P.J."/>
            <person name="Scott M.A."/>
            <person name="Spackman E."/>
            <person name="Goraichik I."/>
            <person name="Dimitrov K.M."/>
            <person name="Suarez D.L."/>
            <person name="Swayne D.E."/>
        </authorList>
    </citation>
    <scope>NUCLEOTIDE SEQUENCE [LARGE SCALE GENOMIC DNA]</scope>
    <source>
        <strain evidence="1 2">DSM 43828</strain>
    </source>
</reference>
<dbReference type="AlphaFoldDB" id="A0A1W2FSU6"/>
<organism evidence="1 2">
    <name type="scientific">Kibdelosporangium aridum</name>
    <dbReference type="NCBI Taxonomy" id="2030"/>
    <lineage>
        <taxon>Bacteria</taxon>
        <taxon>Bacillati</taxon>
        <taxon>Actinomycetota</taxon>
        <taxon>Actinomycetes</taxon>
        <taxon>Pseudonocardiales</taxon>
        <taxon>Pseudonocardiaceae</taxon>
        <taxon>Kibdelosporangium</taxon>
    </lineage>
</organism>
<proteinExistence type="predicted"/>
<dbReference type="OrthoDB" id="3377433at2"/>
<dbReference type="EMBL" id="FWXV01000011">
    <property type="protein sequence ID" value="SMD25037.1"/>
    <property type="molecule type" value="Genomic_DNA"/>
</dbReference>
<dbReference type="RefSeq" id="WP_084433267.1">
    <property type="nucleotide sequence ID" value="NZ_FWXV01000011.1"/>
</dbReference>
<dbReference type="Proteomes" id="UP000192674">
    <property type="component" value="Unassembled WGS sequence"/>
</dbReference>
<accession>A0A1W2FSU6</accession>
<evidence type="ECO:0000313" key="2">
    <source>
        <dbReference type="Proteomes" id="UP000192674"/>
    </source>
</evidence>
<sequence length="182" mass="20579">MNLAPLDPDRVGWAGGIESITLDGTRYFFGFDYSSDLVLSPLLEDQAKMAAYAAKYMAQRDGTHDEAYWSELVTDAVDNSDLTEPDDRDFSTDDLRSGRTTYHLRYLLGAASSWNTDLFEDDEVVAALKRLELDPDEDWESVDRCMELTGPDAELVVSRYFVSLGENLQGNWRTVFAPLIER</sequence>
<keyword evidence="2" id="KW-1185">Reference proteome</keyword>
<name>A0A1W2FSU6_KIBAR</name>